<feature type="chain" id="PRO_5044665555" evidence="10">
    <location>
        <begin position="22"/>
        <end position="618"/>
    </location>
</feature>
<evidence type="ECO:0000313" key="11">
    <source>
        <dbReference type="Proteomes" id="UP000694845"/>
    </source>
</evidence>
<evidence type="ECO:0000256" key="10">
    <source>
        <dbReference type="SAM" id="SignalP"/>
    </source>
</evidence>
<feature type="disulfide bond" evidence="9">
    <location>
        <begin position="40"/>
        <end position="58"/>
    </location>
</feature>
<feature type="disulfide bond" evidence="9">
    <location>
        <begin position="231"/>
        <end position="249"/>
    </location>
</feature>
<dbReference type="InterPro" id="IPR036055">
    <property type="entry name" value="LDL_receptor-like_sf"/>
</dbReference>
<evidence type="ECO:0000256" key="5">
    <source>
        <dbReference type="ARBA" id="ARBA00023136"/>
    </source>
</evidence>
<keyword evidence="4" id="KW-1133">Transmembrane helix</keyword>
<dbReference type="GO" id="GO:0043235">
    <property type="term" value="C:receptor complex"/>
    <property type="evidence" value="ECO:0007669"/>
    <property type="project" value="TreeGrafter"/>
</dbReference>
<evidence type="ECO:0000256" key="2">
    <source>
        <dbReference type="ARBA" id="ARBA00022692"/>
    </source>
</evidence>
<dbReference type="PANTHER" id="PTHR22722">
    <property type="entry name" value="LOW-DENSITY LIPOPROTEIN RECEPTOR-RELATED PROTEIN 2-RELATED"/>
    <property type="match status" value="1"/>
</dbReference>
<dbReference type="RefSeq" id="XP_022091203.1">
    <property type="nucleotide sequence ID" value="XM_022235511.1"/>
</dbReference>
<dbReference type="RefSeq" id="XP_022091202.1">
    <property type="nucleotide sequence ID" value="XM_022235510.1"/>
</dbReference>
<dbReference type="PRINTS" id="PR00261">
    <property type="entry name" value="LDLRECEPTOR"/>
</dbReference>
<evidence type="ECO:0000256" key="9">
    <source>
        <dbReference type="PROSITE-ProRule" id="PRU00124"/>
    </source>
</evidence>
<comment type="subcellular location">
    <subcellularLocation>
        <location evidence="1">Membrane</location>
        <topology evidence="1">Single-pass membrane protein</topology>
    </subcellularLocation>
</comment>
<keyword evidence="6 9" id="KW-1015">Disulfide bond</keyword>
<reference evidence="12 13" key="1">
    <citation type="submission" date="2025-04" db="UniProtKB">
        <authorList>
            <consortium name="RefSeq"/>
        </authorList>
    </citation>
    <scope>IDENTIFICATION</scope>
</reference>
<gene>
    <name evidence="12 13 14 15 16" type="primary">LOC110979576</name>
</gene>
<feature type="disulfide bond" evidence="9">
    <location>
        <begin position="110"/>
        <end position="122"/>
    </location>
</feature>
<evidence type="ECO:0000313" key="12">
    <source>
        <dbReference type="RefSeq" id="XP_022091201.1"/>
    </source>
</evidence>
<keyword evidence="2" id="KW-0812">Transmembrane</keyword>
<organism evidence="11 13">
    <name type="scientific">Acanthaster planci</name>
    <name type="common">Crown-of-thorns starfish</name>
    <dbReference type="NCBI Taxonomy" id="133434"/>
    <lineage>
        <taxon>Eukaryota</taxon>
        <taxon>Metazoa</taxon>
        <taxon>Echinodermata</taxon>
        <taxon>Eleutherozoa</taxon>
        <taxon>Asterozoa</taxon>
        <taxon>Asteroidea</taxon>
        <taxon>Valvatacea</taxon>
        <taxon>Valvatida</taxon>
        <taxon>Acanthasteridae</taxon>
        <taxon>Acanthaster</taxon>
    </lineage>
</organism>
<keyword evidence="8" id="KW-0325">Glycoprotein</keyword>
<proteinExistence type="predicted"/>
<evidence type="ECO:0000313" key="16">
    <source>
        <dbReference type="RefSeq" id="XP_022091205.1"/>
    </source>
</evidence>
<protein>
    <submittedName>
        <fullName evidence="12 13">G-protein coupled receptor GRL101-like</fullName>
    </submittedName>
</protein>
<dbReference type="OrthoDB" id="6022531at2759"/>
<accession>A0A8B7YF33</accession>
<keyword evidence="5" id="KW-0472">Membrane</keyword>
<feature type="disulfide bond" evidence="9">
    <location>
        <begin position="149"/>
        <end position="161"/>
    </location>
</feature>
<dbReference type="RefSeq" id="XP_022091204.1">
    <property type="nucleotide sequence ID" value="XM_022235512.1"/>
</dbReference>
<keyword evidence="7" id="KW-0675">Receptor</keyword>
<dbReference type="KEGG" id="aplc:110979576"/>
<dbReference type="RefSeq" id="XP_022091201.1">
    <property type="nucleotide sequence ID" value="XM_022235509.1"/>
</dbReference>
<feature type="disulfide bond" evidence="9">
    <location>
        <begin position="512"/>
        <end position="524"/>
    </location>
</feature>
<dbReference type="SUPFAM" id="SSF57424">
    <property type="entry name" value="LDL receptor-like module"/>
    <property type="match status" value="6"/>
</dbReference>
<evidence type="ECO:0000313" key="14">
    <source>
        <dbReference type="RefSeq" id="XP_022091203.1"/>
    </source>
</evidence>
<evidence type="ECO:0000256" key="3">
    <source>
        <dbReference type="ARBA" id="ARBA00022737"/>
    </source>
</evidence>
<dbReference type="RefSeq" id="XP_022091205.1">
    <property type="nucleotide sequence ID" value="XM_022235513.1"/>
</dbReference>
<evidence type="ECO:0000256" key="8">
    <source>
        <dbReference type="ARBA" id="ARBA00023180"/>
    </source>
</evidence>
<dbReference type="PROSITE" id="PS50068">
    <property type="entry name" value="LDLRA_2"/>
    <property type="match status" value="7"/>
</dbReference>
<sequence length="618" mass="69070">MRLTGLLLVVFLLSLFLVTDARLRFKDETTSCENEADFECEPGVCINATLKCNSAYDCESLADESVLLCGCPSGEFRCQNSCIPLQQRCDGECNCAVNCADEENCNSFHCLPGFQKCKNGLCHPTYVWCDFYNDCGDMSDEANCERPDCWFTEYQCDNKQCINSFFVCDGIEDCADGSDEGNSTCSEDKFADCGDGTRVHKHNFCDGMADCPLNEADESNCQCKAKAEFQCNNSKCLPRAKKCDRRCDCLDCEDEDGCENKDNCDTDDHFFCPMIKEWEHMLPVCLRKEFICDGYGDCDKTEADELCFDGEGPPDCSAKGLIGCGAGDPRCLPPFTKCDKTLHCLGGFDEKQNCSAPSPCQPGQFRCRRGGRCFNETIRCDTYTDCFDGSDEEDCESFVCPADTWKCAAGHCIPYSFLCDFRLDCYYHKNGTKDISDETSCSTSHYIRPSSTERGRSVGFVKVGDRSCEEDEWQCRSGQCIEAWRRCFAHSDDEFGGCADKSHLRNCSDFVCPDGSFKCARSHCIESSQVCDRKINCIESWDDETQDLNDCTQECSSSGCNCSHFDMHCSNLGLHGSTFNINAQDTRLIKHFYLEGNSMGYLLEDGNALSGLTRMILL</sequence>
<dbReference type="OMA" id="NTENDCR"/>
<dbReference type="Gene3D" id="4.10.400.10">
    <property type="entry name" value="Low-density Lipoprotein Receptor"/>
    <property type="match status" value="9"/>
</dbReference>
<feature type="disulfide bond" evidence="9">
    <location>
        <begin position="380"/>
        <end position="395"/>
    </location>
</feature>
<dbReference type="InterPro" id="IPR051221">
    <property type="entry name" value="LDLR-related"/>
</dbReference>
<comment type="caution">
    <text evidence="9">Lacks conserved residue(s) required for the propagation of feature annotation.</text>
</comment>
<dbReference type="GeneID" id="110979576"/>
<feature type="disulfide bond" evidence="9">
    <location>
        <begin position="129"/>
        <end position="144"/>
    </location>
</feature>
<dbReference type="PROSITE" id="PS01209">
    <property type="entry name" value="LDLRA_1"/>
    <property type="match status" value="2"/>
</dbReference>
<feature type="signal peptide" evidence="10">
    <location>
        <begin position="1"/>
        <end position="21"/>
    </location>
</feature>
<dbReference type="Proteomes" id="UP000694845">
    <property type="component" value="Unplaced"/>
</dbReference>
<name>A0A8B7YF33_ACAPL</name>
<keyword evidence="11" id="KW-1185">Reference proteome</keyword>
<evidence type="ECO:0000256" key="1">
    <source>
        <dbReference type="ARBA" id="ARBA00004167"/>
    </source>
</evidence>
<evidence type="ECO:0000313" key="15">
    <source>
        <dbReference type="RefSeq" id="XP_022091204.1"/>
    </source>
</evidence>
<dbReference type="InterPro" id="IPR023415">
    <property type="entry name" value="LDLR_class-A_CS"/>
</dbReference>
<keyword evidence="3" id="KW-0677">Repeat</keyword>
<dbReference type="CDD" id="cd00112">
    <property type="entry name" value="LDLa"/>
    <property type="match status" value="6"/>
</dbReference>
<dbReference type="SMART" id="SM00192">
    <property type="entry name" value="LDLa"/>
    <property type="match status" value="12"/>
</dbReference>
<evidence type="ECO:0000256" key="6">
    <source>
        <dbReference type="ARBA" id="ARBA00023157"/>
    </source>
</evidence>
<feature type="disulfide bond" evidence="9">
    <location>
        <begin position="117"/>
        <end position="135"/>
    </location>
</feature>
<dbReference type="GO" id="GO:0005886">
    <property type="term" value="C:plasma membrane"/>
    <property type="evidence" value="ECO:0007669"/>
    <property type="project" value="TreeGrafter"/>
</dbReference>
<feature type="disulfide bond" evidence="9">
    <location>
        <begin position="156"/>
        <end position="174"/>
    </location>
</feature>
<feature type="disulfide bond" evidence="9">
    <location>
        <begin position="243"/>
        <end position="258"/>
    </location>
</feature>
<evidence type="ECO:0000313" key="13">
    <source>
        <dbReference type="RefSeq" id="XP_022091202.1"/>
    </source>
</evidence>
<keyword evidence="10" id="KW-0732">Signal</keyword>
<dbReference type="Pfam" id="PF00057">
    <property type="entry name" value="Ldl_recept_a"/>
    <property type="match status" value="5"/>
</dbReference>
<evidence type="ECO:0000256" key="7">
    <source>
        <dbReference type="ARBA" id="ARBA00023170"/>
    </source>
</evidence>
<dbReference type="PANTHER" id="PTHR22722:SF14">
    <property type="entry name" value="MEGALIN, ISOFORM A"/>
    <property type="match status" value="1"/>
</dbReference>
<feature type="disulfide bond" evidence="9">
    <location>
        <begin position="519"/>
        <end position="537"/>
    </location>
</feature>
<evidence type="ECO:0000256" key="4">
    <source>
        <dbReference type="ARBA" id="ARBA00022989"/>
    </source>
</evidence>
<dbReference type="AlphaFoldDB" id="A0A8B7YF33"/>
<dbReference type="InterPro" id="IPR002172">
    <property type="entry name" value="LDrepeatLR_classA_rpt"/>
</dbReference>